<dbReference type="Gene3D" id="3.50.50.60">
    <property type="entry name" value="FAD/NAD(P)-binding domain"/>
    <property type="match status" value="1"/>
</dbReference>
<evidence type="ECO:0000256" key="1">
    <source>
        <dbReference type="ARBA" id="ARBA00008609"/>
    </source>
</evidence>
<dbReference type="InterPro" id="IPR042204">
    <property type="entry name" value="2Fe-2S-bd_N"/>
</dbReference>
<dbReference type="EMBL" id="RZUL01000004">
    <property type="protein sequence ID" value="RVT40281.1"/>
    <property type="molecule type" value="Genomic_DNA"/>
</dbReference>
<keyword evidence="8" id="KW-1185">Reference proteome</keyword>
<feature type="domain" description="GCVT N-terminal" evidence="3">
    <location>
        <begin position="551"/>
        <end position="815"/>
    </location>
</feature>
<accession>A0A437J610</accession>
<dbReference type="PANTHER" id="PTHR43757">
    <property type="entry name" value="AMINOMETHYLTRANSFERASE"/>
    <property type="match status" value="1"/>
</dbReference>
<comment type="caution">
    <text evidence="7">The sequence shown here is derived from an EMBL/GenBank/DDBJ whole genome shotgun (WGS) entry which is preliminary data.</text>
</comment>
<evidence type="ECO:0000313" key="8">
    <source>
        <dbReference type="Proteomes" id="UP000282977"/>
    </source>
</evidence>
<dbReference type="PRINTS" id="PR00368">
    <property type="entry name" value="FADPNR"/>
</dbReference>
<sequence length="931" mass="98471">MTQVLRLANGGLIDRTRMLRFRFDGRDFTGHSGDTLASALLANGVHLVGRSFKYHRPRGFVGIGQEDANALVRVATGDQVEPNLKAGEVVLRDGLEAFSINCRPSPRHDLRAVHQIAAPLLIAGFYYKTFMWPNWHLFEGAIRRAAGLGTAPEGRDLDRYVHAYADCDLLVVGAGPAGLTAALDGARTGARTILAEADFAIGGSALWRGGSDAAEAATAAEAELRALPNVTILSRTQVFGYYDHNALAAVEYLADHGARQRLWKLRAGRVILASGAIERPLVFAGNDRPGVMLASAAQALVGRFAVLPGRRAVIFTNNDSAYDAAAALAVAGAEVTLVDSRPASAASAPGVRILHDRVVSATKGVRHVRAAIVADRAGRISETLPCDLIGMSGGWSPIVHLFSQSGGKLRFCEEIQGFVPGEAVQPVTAVGGAAGALGTLAIEPLWEVPGRGKKFVDFANDVTAHDIAIAMRENYVSVEHLKRYTTLGMGVDQGKTSNVNGLAIAGALTGRAPGKVGTTKFRPPYSPIALGALAGPLVGPLFRPLRHLPAHDWHVARGALFEEHGGWWRPSAYPHVGETLEAAAAREARAARTGAALFDGSPLGKIEVSGPDAARFLDRVYVGTASTLRPGRARYGLMLNENGVVIDDGVFVRLADDRYLVHTTSGGADRIAAMLDEWLQCEWRDLDVVVMNVGSQWATLTVSGPSARDLLAALGTDIDLADFPHMRFREGRVAGLPARVLRASFTGEASYEISVAAGAASGLATAIAAKGAPFGLTPIGVEAIMILRIEKGYLAIGVDTDGTTLPDDLGMAGGVARKGSDFIGRRSLDRPDAVRPDRLQLVGLLTDGPRLAVGAHVLREGGVPGVSDGHVTSSVDSPALGRPIALALIRAGRARLGETVTLYDMGIRHRATIVEPVFFDREGQRLNDGHS</sequence>
<dbReference type="SUPFAM" id="SSF51905">
    <property type="entry name" value="FAD/NAD(P)-binding domain"/>
    <property type="match status" value="1"/>
</dbReference>
<dbReference type="Pfam" id="PF07992">
    <property type="entry name" value="Pyr_redox_2"/>
    <property type="match status" value="1"/>
</dbReference>
<keyword evidence="2" id="KW-0560">Oxidoreductase</keyword>
<dbReference type="SUPFAM" id="SSF101790">
    <property type="entry name" value="Aminomethyltransferase beta-barrel domain"/>
    <property type="match status" value="1"/>
</dbReference>
<dbReference type="Proteomes" id="UP000282977">
    <property type="component" value="Unassembled WGS sequence"/>
</dbReference>
<proteinExistence type="inferred from homology"/>
<protein>
    <submittedName>
        <fullName evidence="7">FAD-binding protein</fullName>
    </submittedName>
</protein>
<dbReference type="AlphaFoldDB" id="A0A437J610"/>
<dbReference type="PRINTS" id="PR00469">
    <property type="entry name" value="PNDRDTASEII"/>
</dbReference>
<name>A0A437J610_9SPHN</name>
<evidence type="ECO:0000259" key="5">
    <source>
        <dbReference type="Pfam" id="PF08669"/>
    </source>
</evidence>
<evidence type="ECO:0000259" key="6">
    <source>
        <dbReference type="Pfam" id="PF17806"/>
    </source>
</evidence>
<dbReference type="InterPro" id="IPR041854">
    <property type="entry name" value="BFD-like_2Fe2S-bd_dom_sf"/>
</dbReference>
<dbReference type="SUPFAM" id="SSF103025">
    <property type="entry name" value="Folate-binding domain"/>
    <property type="match status" value="1"/>
</dbReference>
<organism evidence="7 8">
    <name type="scientific">Sphingobium algorifonticola</name>
    <dbReference type="NCBI Taxonomy" id="2008318"/>
    <lineage>
        <taxon>Bacteria</taxon>
        <taxon>Pseudomonadati</taxon>
        <taxon>Pseudomonadota</taxon>
        <taxon>Alphaproteobacteria</taxon>
        <taxon>Sphingomonadales</taxon>
        <taxon>Sphingomonadaceae</taxon>
        <taxon>Sphingobium</taxon>
    </lineage>
</organism>
<dbReference type="Pfam" id="PF01571">
    <property type="entry name" value="GCV_T"/>
    <property type="match status" value="1"/>
</dbReference>
<comment type="similarity">
    <text evidence="1">Belongs to the GcvT family.</text>
</comment>
<dbReference type="Gene3D" id="1.10.10.1100">
    <property type="entry name" value="BFD-like [2Fe-2S]-binding domain"/>
    <property type="match status" value="1"/>
</dbReference>
<dbReference type="InterPro" id="IPR036188">
    <property type="entry name" value="FAD/NAD-bd_sf"/>
</dbReference>
<dbReference type="OrthoDB" id="5287468at2"/>
<dbReference type="InterPro" id="IPR006222">
    <property type="entry name" value="GCVT_N"/>
</dbReference>
<evidence type="ECO:0000259" key="3">
    <source>
        <dbReference type="Pfam" id="PF01571"/>
    </source>
</evidence>
<dbReference type="Pfam" id="PF13510">
    <property type="entry name" value="Fer2_4"/>
    <property type="match status" value="1"/>
</dbReference>
<dbReference type="Gene3D" id="3.10.20.440">
    <property type="entry name" value="2Fe-2S iron-sulphur cluster binding domain, sarcosine oxidase, alpha subunit, N-terminal domain"/>
    <property type="match status" value="1"/>
</dbReference>
<dbReference type="Pfam" id="PF17806">
    <property type="entry name" value="SO_alpha_A3"/>
    <property type="match status" value="1"/>
</dbReference>
<feature type="domain" description="Aminomethyltransferase C-terminal" evidence="5">
    <location>
        <begin position="840"/>
        <end position="920"/>
    </location>
</feature>
<gene>
    <name evidence="7" type="ORF">ENE74_13245</name>
</gene>
<feature type="domain" description="FAD/NAD(P)-binding" evidence="4">
    <location>
        <begin position="168"/>
        <end position="344"/>
    </location>
</feature>
<dbReference type="InterPro" id="IPR029043">
    <property type="entry name" value="GcvT/YgfZ_C"/>
</dbReference>
<dbReference type="RefSeq" id="WP_127691382.1">
    <property type="nucleotide sequence ID" value="NZ_RZUL01000004.1"/>
</dbReference>
<dbReference type="InterPro" id="IPR013977">
    <property type="entry name" value="GcvT_C"/>
</dbReference>
<dbReference type="InterPro" id="IPR027266">
    <property type="entry name" value="TrmE/GcvT-like"/>
</dbReference>
<dbReference type="GO" id="GO:0016491">
    <property type="term" value="F:oxidoreductase activity"/>
    <property type="evidence" value="ECO:0007669"/>
    <property type="project" value="UniProtKB-KW"/>
</dbReference>
<evidence type="ECO:0000259" key="4">
    <source>
        <dbReference type="Pfam" id="PF07992"/>
    </source>
</evidence>
<evidence type="ECO:0000256" key="2">
    <source>
        <dbReference type="ARBA" id="ARBA00023002"/>
    </source>
</evidence>
<dbReference type="PANTHER" id="PTHR43757:SF2">
    <property type="entry name" value="AMINOMETHYLTRANSFERASE, MITOCHONDRIAL"/>
    <property type="match status" value="1"/>
</dbReference>
<evidence type="ECO:0000313" key="7">
    <source>
        <dbReference type="EMBL" id="RVT40281.1"/>
    </source>
</evidence>
<dbReference type="InterPro" id="IPR041117">
    <property type="entry name" value="SoxA_A3"/>
</dbReference>
<dbReference type="InterPro" id="IPR028896">
    <property type="entry name" value="GcvT/YgfZ/DmdA"/>
</dbReference>
<feature type="domain" description="SoxA A3" evidence="6">
    <location>
        <begin position="452"/>
        <end position="535"/>
    </location>
</feature>
<reference evidence="7 8" key="1">
    <citation type="submission" date="2019-01" db="EMBL/GenBank/DDBJ databases">
        <authorList>
            <person name="Chen W.-M."/>
        </authorList>
    </citation>
    <scope>NUCLEOTIDE SEQUENCE [LARGE SCALE GENOMIC DNA]</scope>
    <source>
        <strain evidence="7 8">TLA-22</strain>
    </source>
</reference>
<dbReference type="Gene3D" id="3.30.1360.120">
    <property type="entry name" value="Probable tRNA modification gtpase trme, domain 1"/>
    <property type="match status" value="1"/>
</dbReference>
<dbReference type="Pfam" id="PF08669">
    <property type="entry name" value="GCV_T_C"/>
    <property type="match status" value="1"/>
</dbReference>
<dbReference type="InterPro" id="IPR023753">
    <property type="entry name" value="FAD/NAD-binding_dom"/>
</dbReference>